<dbReference type="Pfam" id="PF03601">
    <property type="entry name" value="Cons_hypoth698"/>
    <property type="match status" value="1"/>
</dbReference>
<sequence>MASVGNDVVGSKKRLTLYEQLESGGLASLASMEGAWGDWAEESKAKPAASPLWSGVLISLAVTAIAWLVHRLPFPPFTIQGAVLEHPIGVSILAILLGITLTNVMPMTSLRAGCKWITAWCIPVAVIFLGAGMELALLAGIGWGLLGIIVSVMILAGIVAWGVGRALGMNGRSAYLLGVGTAVCGSSAILATSPVTGADDEDVVLTVGVVNIVGLLAMFACVAALSFVALPAEIYGAWAGASIHAVPQVVAAGESHGADAAAMATLVKLTRVTLLAPVVLLTALVVSSRGKKSQASKKREPLWRYVPWFVWGFILLAAIRALGWLPVLEFAPNEHGVVRVPLSQFFPDMAKWLLAISMAAIGLQVQLKPMLQAGVKAMTAGVITWLVMSASALLALKYLI</sequence>
<keyword evidence="5 7" id="KW-1133">Transmembrane helix</keyword>
<feature type="transmembrane region" description="Helical" evidence="7">
    <location>
        <begin position="377"/>
        <end position="399"/>
    </location>
</feature>
<reference evidence="8" key="1">
    <citation type="submission" date="2024-07" db="EMBL/GenBank/DDBJ databases">
        <title>Complete genome sequence of Verrucomicrobiaceae bacterium NT6N.</title>
        <authorList>
            <person name="Huang C."/>
            <person name="Takami H."/>
            <person name="Hamasaki K."/>
        </authorList>
    </citation>
    <scope>NUCLEOTIDE SEQUENCE</scope>
    <source>
        <strain evidence="8">NT6N</strain>
    </source>
</reference>
<keyword evidence="4 7" id="KW-0812">Transmembrane</keyword>
<feature type="transmembrane region" description="Helical" evidence="7">
    <location>
        <begin position="203"/>
        <end position="228"/>
    </location>
</feature>
<gene>
    <name evidence="8" type="ORF">NT6N_32110</name>
</gene>
<organism evidence="8">
    <name type="scientific">Oceaniferula spumae</name>
    <dbReference type="NCBI Taxonomy" id="2979115"/>
    <lineage>
        <taxon>Bacteria</taxon>
        <taxon>Pseudomonadati</taxon>
        <taxon>Verrucomicrobiota</taxon>
        <taxon>Verrucomicrobiia</taxon>
        <taxon>Verrucomicrobiales</taxon>
        <taxon>Verrucomicrobiaceae</taxon>
        <taxon>Oceaniferula</taxon>
    </lineage>
</organism>
<comment type="subcellular location">
    <subcellularLocation>
        <location evidence="1">Cell membrane</location>
        <topology evidence="1">Multi-pass membrane protein</topology>
    </subcellularLocation>
</comment>
<evidence type="ECO:0000313" key="8">
    <source>
        <dbReference type="EMBL" id="BDS08171.1"/>
    </source>
</evidence>
<evidence type="ECO:0000256" key="2">
    <source>
        <dbReference type="ARBA" id="ARBA00007977"/>
    </source>
</evidence>
<dbReference type="PANTHER" id="PTHR30106">
    <property type="entry name" value="INNER MEMBRANE PROTEIN YEIH-RELATED"/>
    <property type="match status" value="1"/>
</dbReference>
<dbReference type="AlphaFoldDB" id="A0AAT9FQ72"/>
<evidence type="ECO:0000256" key="1">
    <source>
        <dbReference type="ARBA" id="ARBA00004651"/>
    </source>
</evidence>
<accession>A0AAT9FQ72</accession>
<evidence type="ECO:0000256" key="4">
    <source>
        <dbReference type="ARBA" id="ARBA00022692"/>
    </source>
</evidence>
<comment type="similarity">
    <text evidence="2">Belongs to the UPF0324 family.</text>
</comment>
<evidence type="ECO:0000256" key="5">
    <source>
        <dbReference type="ARBA" id="ARBA00022989"/>
    </source>
</evidence>
<proteinExistence type="inferred from homology"/>
<feature type="transmembrane region" description="Helical" evidence="7">
    <location>
        <begin position="272"/>
        <end position="290"/>
    </location>
</feature>
<protein>
    <submittedName>
        <fullName evidence="8">Membrane protein</fullName>
    </submittedName>
</protein>
<feature type="transmembrane region" description="Helical" evidence="7">
    <location>
        <begin position="302"/>
        <end position="325"/>
    </location>
</feature>
<dbReference type="GO" id="GO:0005886">
    <property type="term" value="C:plasma membrane"/>
    <property type="evidence" value="ECO:0007669"/>
    <property type="project" value="UniProtKB-SubCell"/>
</dbReference>
<keyword evidence="3" id="KW-1003">Cell membrane</keyword>
<feature type="transmembrane region" description="Helical" evidence="7">
    <location>
        <begin position="235"/>
        <end position="252"/>
    </location>
</feature>
<evidence type="ECO:0000256" key="7">
    <source>
        <dbReference type="SAM" id="Phobius"/>
    </source>
</evidence>
<dbReference type="KEGG" id="osu:NT6N_32110"/>
<feature type="transmembrane region" description="Helical" evidence="7">
    <location>
        <begin position="88"/>
        <end position="105"/>
    </location>
</feature>
<feature type="transmembrane region" description="Helical" evidence="7">
    <location>
        <begin position="52"/>
        <end position="68"/>
    </location>
</feature>
<dbReference type="EMBL" id="AP026866">
    <property type="protein sequence ID" value="BDS08171.1"/>
    <property type="molecule type" value="Genomic_DNA"/>
</dbReference>
<dbReference type="PANTHER" id="PTHR30106:SF2">
    <property type="entry name" value="UPF0324 INNER MEMBRANE PROTEIN YEIH"/>
    <property type="match status" value="1"/>
</dbReference>
<evidence type="ECO:0000256" key="3">
    <source>
        <dbReference type="ARBA" id="ARBA00022475"/>
    </source>
</evidence>
<feature type="transmembrane region" description="Helical" evidence="7">
    <location>
        <begin position="143"/>
        <end position="163"/>
    </location>
</feature>
<feature type="transmembrane region" description="Helical" evidence="7">
    <location>
        <begin position="175"/>
        <end position="197"/>
    </location>
</feature>
<evidence type="ECO:0000256" key="6">
    <source>
        <dbReference type="ARBA" id="ARBA00023136"/>
    </source>
</evidence>
<keyword evidence="6 7" id="KW-0472">Membrane</keyword>
<feature type="transmembrane region" description="Helical" evidence="7">
    <location>
        <begin position="117"/>
        <end position="137"/>
    </location>
</feature>
<name>A0AAT9FQ72_9BACT</name>
<dbReference type="InterPro" id="IPR018383">
    <property type="entry name" value="UPF0324_pro"/>
</dbReference>